<dbReference type="EMBL" id="QRUH01000003">
    <property type="protein sequence ID" value="RGR49902.1"/>
    <property type="molecule type" value="Genomic_DNA"/>
</dbReference>
<dbReference type="NCBIfam" id="TIGR03172">
    <property type="entry name" value="selenium cofactor biosynthesis protein YqeC"/>
    <property type="match status" value="1"/>
</dbReference>
<dbReference type="SUPFAM" id="SSF52540">
    <property type="entry name" value="P-loop containing nucleoside triphosphate hydrolases"/>
    <property type="match status" value="1"/>
</dbReference>
<dbReference type="Proteomes" id="UP000265828">
    <property type="component" value="Unassembled WGS sequence"/>
</dbReference>
<dbReference type="Proteomes" id="UP000293506">
    <property type="component" value="Unassembled WGS sequence"/>
</dbReference>
<sequence length="241" mass="26800">MQTFFLWNALTIVPDRKQSIAVVGGGGKTSLIFRLCEEMVSTGKKVIVTTTTHMAYEPERPFAEEGNAQQIQQNIEKYGYTVAASLDQNKSKIGSLTEEALVRLKGQADCILIEADGAKRLPLKVPGEWEPVIPDFTDLVVGVIGMDAVGQMIRESCHRPERVAAFLNKEQTDPVTEADVIRIAVSDKALKKAVGRRPYKIFLNKTDLMGKYESAERIGKELQEQGVHAAWGSLQGREYYR</sequence>
<dbReference type="Pfam" id="PF19842">
    <property type="entry name" value="YqeC"/>
    <property type="match status" value="1"/>
</dbReference>
<accession>A0A396FVG2</accession>
<dbReference type="EMBL" id="QRSS01000001">
    <property type="protein sequence ID" value="RGQ07710.1"/>
    <property type="molecule type" value="Genomic_DNA"/>
</dbReference>
<evidence type="ECO:0000313" key="4">
    <source>
        <dbReference type="EMBL" id="RYT65276.1"/>
    </source>
</evidence>
<reference evidence="4 8" key="2">
    <citation type="journal article" date="2019" name="Science, e1252229">
        <title>Invertible promoters mediate bacterial phase variation, antibiotic resistance, and host adaptation in the gut.</title>
        <authorList>
            <person name="Jiang X."/>
            <person name="Hall A.B."/>
            <person name="Arthur T.D."/>
            <person name="Plichta D.R."/>
            <person name="Covington C.T."/>
            <person name="Poyet M."/>
            <person name="Crothers J."/>
            <person name="Moses P.L."/>
            <person name="Tolonen A.C."/>
            <person name="Vlamakis H."/>
            <person name="Alm E.J."/>
            <person name="Xavier R.J."/>
        </authorList>
    </citation>
    <scope>NUCLEOTIDE SEQUENCE [LARGE SCALE GENOMIC DNA]</scope>
    <source>
        <strain evidence="8">af_0058</strain>
        <strain evidence="4">Af_0058</strain>
    </source>
</reference>
<evidence type="ECO:0000313" key="2">
    <source>
        <dbReference type="EMBL" id="RGR49902.1"/>
    </source>
</evidence>
<protein>
    <submittedName>
        <fullName evidence="1">Putative selenium-dependent hydroxylase accessory protein YqeC</fullName>
    </submittedName>
</protein>
<evidence type="ECO:0000313" key="1">
    <source>
        <dbReference type="EMBL" id="RGQ07710.1"/>
    </source>
</evidence>
<name>A0A396FVG2_9FIRM</name>
<dbReference type="EMBL" id="RCXQ01000012">
    <property type="protein sequence ID" value="RYT65276.1"/>
    <property type="molecule type" value="Genomic_DNA"/>
</dbReference>
<dbReference type="InterPro" id="IPR027417">
    <property type="entry name" value="P-loop_NTPase"/>
</dbReference>
<comment type="caution">
    <text evidence="1">The sequence shown here is derived from an EMBL/GenBank/DDBJ whole genome shotgun (WGS) entry which is preliminary data.</text>
</comment>
<dbReference type="RefSeq" id="WP_117628518.1">
    <property type="nucleotide sequence ID" value="NZ_JAAIPQ010000002.1"/>
</dbReference>
<proteinExistence type="predicted"/>
<gene>
    <name evidence="1" type="primary">yqeC</name>
    <name evidence="3" type="ORF">DWW07_06220</name>
    <name evidence="2" type="ORF">DWY46_05650</name>
    <name evidence="1" type="ORF">DWZ12_00470</name>
    <name evidence="4" type="ORF">EAI82_12375</name>
</gene>
<evidence type="ECO:0000313" key="7">
    <source>
        <dbReference type="Proteomes" id="UP000285839"/>
    </source>
</evidence>
<reference evidence="5 6" key="1">
    <citation type="submission" date="2018-08" db="EMBL/GenBank/DDBJ databases">
        <title>A genome reference for cultivated species of the human gut microbiota.</title>
        <authorList>
            <person name="Zou Y."/>
            <person name="Xue W."/>
            <person name="Luo G."/>
        </authorList>
    </citation>
    <scope>NUCLEOTIDE SEQUENCE [LARGE SCALE GENOMIC DNA]</scope>
    <source>
        <strain evidence="3 5">AF14-23</strain>
        <strain evidence="2 7">AF25-21</strain>
        <strain evidence="1 6">AF29-2BH</strain>
    </source>
</reference>
<organism evidence="1 6">
    <name type="scientific">Blautia obeum</name>
    <dbReference type="NCBI Taxonomy" id="40520"/>
    <lineage>
        <taxon>Bacteria</taxon>
        <taxon>Bacillati</taxon>
        <taxon>Bacillota</taxon>
        <taxon>Clostridia</taxon>
        <taxon>Lachnospirales</taxon>
        <taxon>Lachnospiraceae</taxon>
        <taxon>Blautia</taxon>
    </lineage>
</organism>
<dbReference type="Proteomes" id="UP000283585">
    <property type="component" value="Unassembled WGS sequence"/>
</dbReference>
<evidence type="ECO:0000313" key="6">
    <source>
        <dbReference type="Proteomes" id="UP000283585"/>
    </source>
</evidence>
<evidence type="ECO:0000313" key="3">
    <source>
        <dbReference type="EMBL" id="RGV65233.1"/>
    </source>
</evidence>
<dbReference type="InterPro" id="IPR017587">
    <property type="entry name" value="YqeC"/>
</dbReference>
<dbReference type="AlphaFoldDB" id="A0A396FVG2"/>
<evidence type="ECO:0000313" key="5">
    <source>
        <dbReference type="Proteomes" id="UP000265828"/>
    </source>
</evidence>
<evidence type="ECO:0000313" key="8">
    <source>
        <dbReference type="Proteomes" id="UP000293506"/>
    </source>
</evidence>
<dbReference type="EMBL" id="QRZI01000003">
    <property type="protein sequence ID" value="RGV65233.1"/>
    <property type="molecule type" value="Genomic_DNA"/>
</dbReference>
<dbReference type="Proteomes" id="UP000285839">
    <property type="component" value="Unassembled WGS sequence"/>
</dbReference>